<keyword evidence="2" id="KW-1185">Reference proteome</keyword>
<dbReference type="Proteomes" id="UP001346149">
    <property type="component" value="Unassembled WGS sequence"/>
</dbReference>
<evidence type="ECO:0000313" key="2">
    <source>
        <dbReference type="Proteomes" id="UP001346149"/>
    </source>
</evidence>
<comment type="caution">
    <text evidence="1">The sequence shown here is derived from an EMBL/GenBank/DDBJ whole genome shotgun (WGS) entry which is preliminary data.</text>
</comment>
<proteinExistence type="predicted"/>
<organism evidence="1 2">
    <name type="scientific">Trapa natans</name>
    <name type="common">Water chestnut</name>
    <dbReference type="NCBI Taxonomy" id="22666"/>
    <lineage>
        <taxon>Eukaryota</taxon>
        <taxon>Viridiplantae</taxon>
        <taxon>Streptophyta</taxon>
        <taxon>Embryophyta</taxon>
        <taxon>Tracheophyta</taxon>
        <taxon>Spermatophyta</taxon>
        <taxon>Magnoliopsida</taxon>
        <taxon>eudicotyledons</taxon>
        <taxon>Gunneridae</taxon>
        <taxon>Pentapetalae</taxon>
        <taxon>rosids</taxon>
        <taxon>malvids</taxon>
        <taxon>Myrtales</taxon>
        <taxon>Lythraceae</taxon>
        <taxon>Trapa</taxon>
    </lineage>
</organism>
<name>A0AAN7R222_TRANT</name>
<reference evidence="1 2" key="1">
    <citation type="journal article" date="2023" name="Hortic Res">
        <title>Pangenome of water caltrop reveals structural variations and asymmetric subgenome divergence after allopolyploidization.</title>
        <authorList>
            <person name="Zhang X."/>
            <person name="Chen Y."/>
            <person name="Wang L."/>
            <person name="Yuan Y."/>
            <person name="Fang M."/>
            <person name="Shi L."/>
            <person name="Lu R."/>
            <person name="Comes H.P."/>
            <person name="Ma Y."/>
            <person name="Chen Y."/>
            <person name="Huang G."/>
            <person name="Zhou Y."/>
            <person name="Zheng Z."/>
            <person name="Qiu Y."/>
        </authorList>
    </citation>
    <scope>NUCLEOTIDE SEQUENCE [LARGE SCALE GENOMIC DNA]</scope>
    <source>
        <strain evidence="1">F231</strain>
    </source>
</reference>
<dbReference type="EMBL" id="JAXQNO010000015">
    <property type="protein sequence ID" value="KAK4782973.1"/>
    <property type="molecule type" value="Genomic_DNA"/>
</dbReference>
<accession>A0AAN7R222</accession>
<dbReference type="AlphaFoldDB" id="A0AAN7R222"/>
<gene>
    <name evidence="1" type="ORF">SAY86_007347</name>
</gene>
<sequence>MDFSSFLDFHLTWCIWLQAGYGLGKLFEKKSVQDLYARILVAIPSAESISGRIQKLQPQMIELLKG</sequence>
<evidence type="ECO:0000313" key="1">
    <source>
        <dbReference type="EMBL" id="KAK4782973.1"/>
    </source>
</evidence>
<protein>
    <submittedName>
        <fullName evidence="1">Uncharacterized protein</fullName>
    </submittedName>
</protein>